<name>A0A1F5N7S6_9BACT</name>
<reference evidence="2 3" key="1">
    <citation type="journal article" date="2016" name="Nat. Commun.">
        <title>Thousands of microbial genomes shed light on interconnected biogeochemical processes in an aquifer system.</title>
        <authorList>
            <person name="Anantharaman K."/>
            <person name="Brown C.T."/>
            <person name="Hug L.A."/>
            <person name="Sharon I."/>
            <person name="Castelle C.J."/>
            <person name="Probst A.J."/>
            <person name="Thomas B.C."/>
            <person name="Singh A."/>
            <person name="Wilkins M.J."/>
            <person name="Karaoz U."/>
            <person name="Brodie E.L."/>
            <person name="Williams K.H."/>
            <person name="Hubbard S.S."/>
            <person name="Banfield J.F."/>
        </authorList>
    </citation>
    <scope>NUCLEOTIDE SEQUENCE [LARGE SCALE GENOMIC DNA]</scope>
</reference>
<proteinExistence type="predicted"/>
<evidence type="ECO:0000313" key="2">
    <source>
        <dbReference type="EMBL" id="OGE73699.1"/>
    </source>
</evidence>
<evidence type="ECO:0000313" key="3">
    <source>
        <dbReference type="Proteomes" id="UP000177610"/>
    </source>
</evidence>
<dbReference type="EMBL" id="MFEH01000005">
    <property type="protein sequence ID" value="OGE73699.1"/>
    <property type="molecule type" value="Genomic_DNA"/>
</dbReference>
<accession>A0A1F5N7S6</accession>
<keyword evidence="1" id="KW-0812">Transmembrane</keyword>
<keyword evidence="1" id="KW-0472">Membrane</keyword>
<dbReference type="STRING" id="1817821.A2717_03645"/>
<evidence type="ECO:0000256" key="1">
    <source>
        <dbReference type="SAM" id="Phobius"/>
    </source>
</evidence>
<sequence length="193" mass="21523">MYAQAKPIYYGLAAIVVSTAFFLFVPLSNPEVASVQQDMVQRLDIGWQQTIGDRAWFEEVFFIYDTVQNFYTQSADATIAFLEDSEADADIYFVWGSVYQIFADVFDQSDSNLAHGPLPSAETVPNFMTEEPLYNLIPYREVVKTIETPVVAGSATGAWRTIIDGVTGQSYCLAIFNGEVNQYVGTCSSQGYY</sequence>
<protein>
    <submittedName>
        <fullName evidence="2">Uncharacterized protein</fullName>
    </submittedName>
</protein>
<organism evidence="2 3">
    <name type="scientific">Candidatus Doudnabacteria bacterium RIFCSPHIGHO2_01_FULL_41_86</name>
    <dbReference type="NCBI Taxonomy" id="1817821"/>
    <lineage>
        <taxon>Bacteria</taxon>
        <taxon>Candidatus Doudnaibacteriota</taxon>
    </lineage>
</organism>
<feature type="transmembrane region" description="Helical" evidence="1">
    <location>
        <begin position="7"/>
        <end position="27"/>
    </location>
</feature>
<dbReference type="Proteomes" id="UP000177610">
    <property type="component" value="Unassembled WGS sequence"/>
</dbReference>
<keyword evidence="1" id="KW-1133">Transmembrane helix</keyword>
<comment type="caution">
    <text evidence="2">The sequence shown here is derived from an EMBL/GenBank/DDBJ whole genome shotgun (WGS) entry which is preliminary data.</text>
</comment>
<dbReference type="AlphaFoldDB" id="A0A1F5N7S6"/>
<gene>
    <name evidence="2" type="ORF">A2717_03645</name>
</gene>